<keyword evidence="1" id="KW-0812">Transmembrane</keyword>
<reference evidence="2 3" key="1">
    <citation type="submission" date="2019-08" db="EMBL/GenBank/DDBJ databases">
        <title>Arthrobacter sp. nov., isolated from plateau pika and Tibetan wild ass.</title>
        <authorList>
            <person name="Ge Y."/>
        </authorList>
    </citation>
    <scope>NUCLEOTIDE SEQUENCE [LARGE SCALE GENOMIC DNA]</scope>
    <source>
        <strain evidence="2 3">785</strain>
    </source>
</reference>
<accession>A0A5N6MF74</accession>
<evidence type="ECO:0000313" key="2">
    <source>
        <dbReference type="EMBL" id="KAD3514954.1"/>
    </source>
</evidence>
<keyword evidence="3" id="KW-1185">Reference proteome</keyword>
<protein>
    <submittedName>
        <fullName evidence="2">Uncharacterized protein</fullName>
    </submittedName>
</protein>
<feature type="transmembrane region" description="Helical" evidence="1">
    <location>
        <begin position="134"/>
        <end position="160"/>
    </location>
</feature>
<keyword evidence="1" id="KW-0472">Membrane</keyword>
<sequence length="176" mass="18095">MTTPNYSYGAFSSGGSAPAPAVPQRPAAVERGFWLLIASAVVSVIVLILSMVTLTSDEGRADLAAAGGLTGAEVDTAVTIGLVTVIVIGVISLAVNVLFAVFARKGHSWARIVMAVFAGLSLTALFGVDGSTESILSLVSLLLLIAGVVLLFLAPANAYYSQMQAYRQAKKMGYAG</sequence>
<feature type="transmembrane region" description="Helical" evidence="1">
    <location>
        <begin position="76"/>
        <end position="102"/>
    </location>
</feature>
<name>A0A5N6MF74_9MICC</name>
<comment type="caution">
    <text evidence="2">The sequence shown here is derived from an EMBL/GenBank/DDBJ whole genome shotgun (WGS) entry which is preliminary data.</text>
</comment>
<keyword evidence="1" id="KW-1133">Transmembrane helix</keyword>
<gene>
    <name evidence="2" type="ORF">GD627_11610</name>
</gene>
<proteinExistence type="predicted"/>
<dbReference type="Proteomes" id="UP000326852">
    <property type="component" value="Unassembled WGS sequence"/>
</dbReference>
<dbReference type="AlphaFoldDB" id="A0A5N6MF74"/>
<organism evidence="2 3">
    <name type="scientific">Arthrobacter yangruifuii</name>
    <dbReference type="NCBI Taxonomy" id="2606616"/>
    <lineage>
        <taxon>Bacteria</taxon>
        <taxon>Bacillati</taxon>
        <taxon>Actinomycetota</taxon>
        <taxon>Actinomycetes</taxon>
        <taxon>Micrococcales</taxon>
        <taxon>Micrococcaceae</taxon>
        <taxon>Arthrobacter</taxon>
    </lineage>
</organism>
<evidence type="ECO:0000313" key="3">
    <source>
        <dbReference type="Proteomes" id="UP000326852"/>
    </source>
</evidence>
<dbReference type="EMBL" id="VTFX01000005">
    <property type="protein sequence ID" value="KAD3514954.1"/>
    <property type="molecule type" value="Genomic_DNA"/>
</dbReference>
<feature type="transmembrane region" description="Helical" evidence="1">
    <location>
        <begin position="109"/>
        <end position="128"/>
    </location>
</feature>
<dbReference type="RefSeq" id="WP_152272632.1">
    <property type="nucleotide sequence ID" value="NZ_VTFX01000005.1"/>
</dbReference>
<evidence type="ECO:0000256" key="1">
    <source>
        <dbReference type="SAM" id="Phobius"/>
    </source>
</evidence>
<feature type="transmembrane region" description="Helical" evidence="1">
    <location>
        <begin position="33"/>
        <end position="56"/>
    </location>
</feature>